<evidence type="ECO:0000313" key="2">
    <source>
        <dbReference type="EMBL" id="CAK0824193.1"/>
    </source>
</evidence>
<proteinExistence type="predicted"/>
<comment type="caution">
    <text evidence="2">The sequence shown here is derived from an EMBL/GenBank/DDBJ whole genome shotgun (WGS) entry which is preliminary data.</text>
</comment>
<reference evidence="2" key="1">
    <citation type="submission" date="2023-10" db="EMBL/GenBank/DDBJ databases">
        <authorList>
            <person name="Chen Y."/>
            <person name="Shah S."/>
            <person name="Dougan E. K."/>
            <person name="Thang M."/>
            <person name="Chan C."/>
        </authorList>
    </citation>
    <scope>NUCLEOTIDE SEQUENCE [LARGE SCALE GENOMIC DNA]</scope>
</reference>
<name>A0ABN9RXS7_9DINO</name>
<dbReference type="Proteomes" id="UP001189429">
    <property type="component" value="Unassembled WGS sequence"/>
</dbReference>
<evidence type="ECO:0000313" key="3">
    <source>
        <dbReference type="Proteomes" id="UP001189429"/>
    </source>
</evidence>
<gene>
    <name evidence="2" type="ORF">PCOR1329_LOCUS24663</name>
</gene>
<evidence type="ECO:0000256" key="1">
    <source>
        <dbReference type="SAM" id="MobiDB-lite"/>
    </source>
</evidence>
<feature type="compositionally biased region" description="Low complexity" evidence="1">
    <location>
        <begin position="25"/>
        <end position="59"/>
    </location>
</feature>
<protein>
    <submittedName>
        <fullName evidence="2">Uncharacterized protein</fullName>
    </submittedName>
</protein>
<feature type="compositionally biased region" description="Low complexity" evidence="1">
    <location>
        <begin position="101"/>
        <end position="124"/>
    </location>
</feature>
<feature type="non-terminal residue" evidence="2">
    <location>
        <position position="1"/>
    </location>
</feature>
<keyword evidence="3" id="KW-1185">Reference proteome</keyword>
<dbReference type="EMBL" id="CAUYUJ010008528">
    <property type="protein sequence ID" value="CAK0824193.1"/>
    <property type="molecule type" value="Genomic_DNA"/>
</dbReference>
<accession>A0ABN9RXS7</accession>
<feature type="region of interest" description="Disordered" evidence="1">
    <location>
        <begin position="1"/>
        <end position="171"/>
    </location>
</feature>
<feature type="compositionally biased region" description="Basic residues" evidence="1">
    <location>
        <begin position="12"/>
        <end position="22"/>
    </location>
</feature>
<organism evidence="2 3">
    <name type="scientific">Prorocentrum cordatum</name>
    <dbReference type="NCBI Taxonomy" id="2364126"/>
    <lineage>
        <taxon>Eukaryota</taxon>
        <taxon>Sar</taxon>
        <taxon>Alveolata</taxon>
        <taxon>Dinophyceae</taxon>
        <taxon>Prorocentrales</taxon>
        <taxon>Prorocentraceae</taxon>
        <taxon>Prorocentrum</taxon>
    </lineage>
</organism>
<feature type="compositionally biased region" description="Basic and acidic residues" evidence="1">
    <location>
        <begin position="1"/>
        <end position="11"/>
    </location>
</feature>
<sequence>GGAHKEVEGGGRRRSRRRRRRREGGSIPPLRVAAPRAPGRPGRGAATAPRARSPAPRAGPRGRRRACARRRRGPPWRAAPRALGRAREAAQRGQQEVLGELGPVRPGLQPRRVPRGPRGVQEGVAPVRLLHRRPVAPRGGQVVRVGQQAPVGDVHEGLGGPSLGRRWARPS</sequence>
<feature type="compositionally biased region" description="Basic residues" evidence="1">
    <location>
        <begin position="60"/>
        <end position="74"/>
    </location>
</feature>